<accession>A0ABW1HNV6</accession>
<sequence>MADGTRHVRLPGAGVRLHAARWPGPEHRPPLVVLHGIWESWRTFADCARRWSADRTVYCLDLRGHGDSDRPSTGYRFVDYAADVRVALAAIGPEVDLLGHSLGAAVALHLAAGTTGGGDAGRPARIRRLVAVEPPVLLPDDWPPVRADMARSWRLARRPLDEIVAALPATATRTPGWRRMIAESLAGTADGVFRAMVDAEQGEVDWVGLLRRIATPTLAVAGDPDVTGTLLAGDRMTAFGAGLPSARVAVLPGAGHHVEIDRPACFHALVEEFLSVGAPAPGALSPAPARPTTPALSAARAWPA</sequence>
<dbReference type="InterPro" id="IPR029058">
    <property type="entry name" value="AB_hydrolase_fold"/>
</dbReference>
<feature type="domain" description="AB hydrolase-1" evidence="2">
    <location>
        <begin position="31"/>
        <end position="263"/>
    </location>
</feature>
<keyword evidence="4" id="KW-1185">Reference proteome</keyword>
<dbReference type="PANTHER" id="PTHR43798:SF33">
    <property type="entry name" value="HYDROLASE, PUTATIVE (AFU_ORTHOLOGUE AFUA_2G14860)-RELATED"/>
    <property type="match status" value="1"/>
</dbReference>
<proteinExistence type="predicted"/>
<dbReference type="Proteomes" id="UP001596207">
    <property type="component" value="Unassembled WGS sequence"/>
</dbReference>
<evidence type="ECO:0000313" key="4">
    <source>
        <dbReference type="Proteomes" id="UP001596207"/>
    </source>
</evidence>
<name>A0ABW1HNV6_9ACTN</name>
<dbReference type="EMBL" id="JBHSQQ010000092">
    <property type="protein sequence ID" value="MFC5943066.1"/>
    <property type="molecule type" value="Genomic_DNA"/>
</dbReference>
<dbReference type="InterPro" id="IPR050266">
    <property type="entry name" value="AB_hydrolase_sf"/>
</dbReference>
<protein>
    <submittedName>
        <fullName evidence="3">Alpha/beta fold hydrolase</fullName>
    </submittedName>
</protein>
<dbReference type="Pfam" id="PF12697">
    <property type="entry name" value="Abhydrolase_6"/>
    <property type="match status" value="1"/>
</dbReference>
<comment type="caution">
    <text evidence="3">The sequence shown here is derived from an EMBL/GenBank/DDBJ whole genome shotgun (WGS) entry which is preliminary data.</text>
</comment>
<evidence type="ECO:0000256" key="1">
    <source>
        <dbReference type="SAM" id="MobiDB-lite"/>
    </source>
</evidence>
<dbReference type="PANTHER" id="PTHR43798">
    <property type="entry name" value="MONOACYLGLYCEROL LIPASE"/>
    <property type="match status" value="1"/>
</dbReference>
<keyword evidence="3" id="KW-0378">Hydrolase</keyword>
<feature type="region of interest" description="Disordered" evidence="1">
    <location>
        <begin position="283"/>
        <end position="304"/>
    </location>
</feature>
<dbReference type="SUPFAM" id="SSF53474">
    <property type="entry name" value="alpha/beta-Hydrolases"/>
    <property type="match status" value="1"/>
</dbReference>
<dbReference type="InterPro" id="IPR000073">
    <property type="entry name" value="AB_hydrolase_1"/>
</dbReference>
<evidence type="ECO:0000313" key="3">
    <source>
        <dbReference type="EMBL" id="MFC5943066.1"/>
    </source>
</evidence>
<reference evidence="4" key="1">
    <citation type="journal article" date="2019" name="Int. J. Syst. Evol. Microbiol.">
        <title>The Global Catalogue of Microorganisms (GCM) 10K type strain sequencing project: providing services to taxonomists for standard genome sequencing and annotation.</title>
        <authorList>
            <consortium name="The Broad Institute Genomics Platform"/>
            <consortium name="The Broad Institute Genome Sequencing Center for Infectious Disease"/>
            <person name="Wu L."/>
            <person name="Ma J."/>
        </authorList>
    </citation>
    <scope>NUCLEOTIDE SEQUENCE [LARGE SCALE GENOMIC DNA]</scope>
    <source>
        <strain evidence="4">CGMCC 4.7173</strain>
    </source>
</reference>
<dbReference type="GO" id="GO:0016787">
    <property type="term" value="F:hydrolase activity"/>
    <property type="evidence" value="ECO:0007669"/>
    <property type="project" value="UniProtKB-KW"/>
</dbReference>
<evidence type="ECO:0000259" key="2">
    <source>
        <dbReference type="Pfam" id="PF12697"/>
    </source>
</evidence>
<dbReference type="RefSeq" id="WP_377536780.1">
    <property type="nucleotide sequence ID" value="NZ_JBHSQQ010000092.1"/>
</dbReference>
<organism evidence="3 4">
    <name type="scientific">Micromonospora harpali</name>
    <dbReference type="NCBI Taxonomy" id="1490225"/>
    <lineage>
        <taxon>Bacteria</taxon>
        <taxon>Bacillati</taxon>
        <taxon>Actinomycetota</taxon>
        <taxon>Actinomycetes</taxon>
        <taxon>Micromonosporales</taxon>
        <taxon>Micromonosporaceae</taxon>
        <taxon>Micromonospora</taxon>
    </lineage>
</organism>
<gene>
    <name evidence="3" type="ORF">ACFPZ4_16465</name>
</gene>
<dbReference type="Gene3D" id="3.40.50.1820">
    <property type="entry name" value="alpha/beta hydrolase"/>
    <property type="match status" value="1"/>
</dbReference>